<reference evidence="2 3" key="1">
    <citation type="journal article" date="2013" name="Genome Announc.">
        <title>Draft genome sequences for three mercury-methylating, sulfate-reducing bacteria.</title>
        <authorList>
            <person name="Brown S.D."/>
            <person name="Hurt R.A.Jr."/>
            <person name="Gilmour C.C."/>
            <person name="Elias D.A."/>
        </authorList>
    </citation>
    <scope>NUCLEOTIDE SEQUENCE [LARGE SCALE GENOMIC DNA]</scope>
    <source>
        <strain evidence="2 3">DSM 2059</strain>
    </source>
</reference>
<dbReference type="EMBL" id="ATHJ01000079">
    <property type="protein sequence ID" value="EPR41066.1"/>
    <property type="molecule type" value="Genomic_DNA"/>
</dbReference>
<dbReference type="STRING" id="897.B2D07_18340"/>
<evidence type="ECO:0000313" key="2">
    <source>
        <dbReference type="EMBL" id="EPR41066.1"/>
    </source>
</evidence>
<keyword evidence="1" id="KW-0812">Transmembrane</keyword>
<protein>
    <submittedName>
        <fullName evidence="2">Uncharacterized protein</fullName>
    </submittedName>
</protein>
<name>S7TVI7_DESML</name>
<evidence type="ECO:0000313" key="3">
    <source>
        <dbReference type="Proteomes" id="UP000014977"/>
    </source>
</evidence>
<organism evidence="2 3">
    <name type="scientific">Desulfococcus multivorans DSM 2059</name>
    <dbReference type="NCBI Taxonomy" id="1121405"/>
    <lineage>
        <taxon>Bacteria</taxon>
        <taxon>Pseudomonadati</taxon>
        <taxon>Thermodesulfobacteriota</taxon>
        <taxon>Desulfobacteria</taxon>
        <taxon>Desulfobacterales</taxon>
        <taxon>Desulfococcaceae</taxon>
        <taxon>Desulfococcus</taxon>
    </lineage>
</organism>
<keyword evidence="1" id="KW-1133">Transmembrane helix</keyword>
<feature type="transmembrane region" description="Helical" evidence="1">
    <location>
        <begin position="66"/>
        <end position="85"/>
    </location>
</feature>
<gene>
    <name evidence="2" type="ORF">dsmv_2288</name>
</gene>
<feature type="transmembrane region" description="Helical" evidence="1">
    <location>
        <begin position="105"/>
        <end position="128"/>
    </location>
</feature>
<keyword evidence="3" id="KW-1185">Reference proteome</keyword>
<feature type="transmembrane region" description="Helical" evidence="1">
    <location>
        <begin position="31"/>
        <end position="54"/>
    </location>
</feature>
<keyword evidence="1" id="KW-0472">Membrane</keyword>
<dbReference type="AlphaFoldDB" id="S7TVI7"/>
<sequence>MEKRISGKLPNKEKLAVNDDMLRKHFTVIRIIWTAMLASLGIYLALCLLTGNTVRQPGPGEAPLDTLRRILIAVSAAELVFIDLFRRRTLKPRPGVSPATAIRKYAVTVLVSWSAADSIGIFGMVLYFLGDDAAYLYFLIAVSALAMFHYRPRYGTLKGLATAAAPREG</sequence>
<feature type="transmembrane region" description="Helical" evidence="1">
    <location>
        <begin position="134"/>
        <end position="150"/>
    </location>
</feature>
<dbReference type="RefSeq" id="WP_020876719.1">
    <property type="nucleotide sequence ID" value="NZ_ATHJ01000079.1"/>
</dbReference>
<proteinExistence type="predicted"/>
<comment type="caution">
    <text evidence="2">The sequence shown here is derived from an EMBL/GenBank/DDBJ whole genome shotgun (WGS) entry which is preliminary data.</text>
</comment>
<accession>S7TVI7</accession>
<dbReference type="Proteomes" id="UP000014977">
    <property type="component" value="Unassembled WGS sequence"/>
</dbReference>
<dbReference type="eggNOG" id="ENOG502ZIPR">
    <property type="taxonomic scope" value="Bacteria"/>
</dbReference>
<evidence type="ECO:0000256" key="1">
    <source>
        <dbReference type="SAM" id="Phobius"/>
    </source>
</evidence>
<dbReference type="OrthoDB" id="5432367at2"/>